<name>A0A927RQR8_9ACTN</name>
<gene>
    <name evidence="1" type="ORF">HEB94_009391</name>
</gene>
<sequence>MHPVDEPIEVVAARSEWLAEGRALRHDLCAALGVAPATVEHIGSTSVPGLAAKPVIDLMVGCAETERRAVAEQITDLTGYEYLRGHGAPGREYLRRRTTLPWSNAHVVELNGDLWRDNLALRDFLRSAPEAVQEYAAAKRLAAEGTGWLRAYSAAKADTVVALLERARHWARAQGHARS</sequence>
<evidence type="ECO:0000313" key="1">
    <source>
        <dbReference type="EMBL" id="MBE1612543.1"/>
    </source>
</evidence>
<keyword evidence="2" id="KW-1185">Reference proteome</keyword>
<dbReference type="AlphaFoldDB" id="A0A927RQR8"/>
<dbReference type="RefSeq" id="WP_192755573.1">
    <property type="nucleotide sequence ID" value="NZ_BAABJL010000194.1"/>
</dbReference>
<dbReference type="InterPro" id="IPR043519">
    <property type="entry name" value="NT_sf"/>
</dbReference>
<protein>
    <submittedName>
        <fullName evidence="1">GrpB-like predicted nucleotidyltransferase (UPF0157 family)</fullName>
    </submittedName>
</protein>
<dbReference type="PANTHER" id="PTHR34822:SF1">
    <property type="entry name" value="GRPB FAMILY PROTEIN"/>
    <property type="match status" value="1"/>
</dbReference>
<dbReference type="SUPFAM" id="SSF81301">
    <property type="entry name" value="Nucleotidyltransferase"/>
    <property type="match status" value="1"/>
</dbReference>
<reference evidence="1" key="1">
    <citation type="submission" date="2020-10" db="EMBL/GenBank/DDBJ databases">
        <title>Sequencing the genomes of 1000 actinobacteria strains.</title>
        <authorList>
            <person name="Klenk H.-P."/>
        </authorList>
    </citation>
    <scope>NUCLEOTIDE SEQUENCE</scope>
    <source>
        <strain evidence="1">DSM 45354</strain>
    </source>
</reference>
<comment type="caution">
    <text evidence="1">The sequence shown here is derived from an EMBL/GenBank/DDBJ whole genome shotgun (WGS) entry which is preliminary data.</text>
</comment>
<dbReference type="PANTHER" id="PTHR34822">
    <property type="entry name" value="GRPB DOMAIN PROTEIN (AFU_ORTHOLOGUE AFUA_1G01530)"/>
    <property type="match status" value="1"/>
</dbReference>
<organism evidence="1 2">
    <name type="scientific">Actinopolymorpha pittospori</name>
    <dbReference type="NCBI Taxonomy" id="648752"/>
    <lineage>
        <taxon>Bacteria</taxon>
        <taxon>Bacillati</taxon>
        <taxon>Actinomycetota</taxon>
        <taxon>Actinomycetes</taxon>
        <taxon>Propionibacteriales</taxon>
        <taxon>Actinopolymorphaceae</taxon>
        <taxon>Actinopolymorpha</taxon>
    </lineage>
</organism>
<dbReference type="InterPro" id="IPR007344">
    <property type="entry name" value="GrpB/CoaE"/>
</dbReference>
<accession>A0A927RQR8</accession>
<dbReference type="Pfam" id="PF04229">
    <property type="entry name" value="GrpB"/>
    <property type="match status" value="1"/>
</dbReference>
<dbReference type="EMBL" id="JADBEM010000001">
    <property type="protein sequence ID" value="MBE1612543.1"/>
    <property type="molecule type" value="Genomic_DNA"/>
</dbReference>
<dbReference type="Proteomes" id="UP000638648">
    <property type="component" value="Unassembled WGS sequence"/>
</dbReference>
<dbReference type="Gene3D" id="3.30.460.10">
    <property type="entry name" value="Beta Polymerase, domain 2"/>
    <property type="match status" value="1"/>
</dbReference>
<proteinExistence type="predicted"/>
<evidence type="ECO:0000313" key="2">
    <source>
        <dbReference type="Proteomes" id="UP000638648"/>
    </source>
</evidence>